<dbReference type="PANTHER" id="PTHR38776:SF1">
    <property type="entry name" value="MLTA-INTERACTING PROTEIN-RELATED"/>
    <property type="match status" value="1"/>
</dbReference>
<dbReference type="PANTHER" id="PTHR38776">
    <property type="entry name" value="MLTA-INTERACTING PROTEIN-RELATED"/>
    <property type="match status" value="1"/>
</dbReference>
<evidence type="ECO:0000256" key="5">
    <source>
        <dbReference type="ARBA" id="ARBA00023237"/>
    </source>
</evidence>
<dbReference type="InterPro" id="IPR010583">
    <property type="entry name" value="MipA"/>
</dbReference>
<keyword evidence="3 6" id="KW-0732">Signal</keyword>
<protein>
    <submittedName>
        <fullName evidence="7">Outer membrane scaffolding protein for murein synthesis, MipA/OmpV family</fullName>
    </submittedName>
</protein>
<evidence type="ECO:0000256" key="1">
    <source>
        <dbReference type="ARBA" id="ARBA00004442"/>
    </source>
</evidence>
<keyword evidence="4" id="KW-0472">Membrane</keyword>
<dbReference type="RefSeq" id="WP_078922860.1">
    <property type="nucleotide sequence ID" value="NZ_FUYB01000011.1"/>
</dbReference>
<reference evidence="7 8" key="1">
    <citation type="submission" date="2017-02" db="EMBL/GenBank/DDBJ databases">
        <authorList>
            <person name="Peterson S.W."/>
        </authorList>
    </citation>
    <scope>NUCLEOTIDE SEQUENCE [LARGE SCALE GENOMIC DNA]</scope>
    <source>
        <strain evidence="7 8">ATCC 49788</strain>
    </source>
</reference>
<evidence type="ECO:0000256" key="3">
    <source>
        <dbReference type="ARBA" id="ARBA00022729"/>
    </source>
</evidence>
<accession>A0A1T4X184</accession>
<name>A0A1T4X184_9GAMM</name>
<evidence type="ECO:0000256" key="6">
    <source>
        <dbReference type="SAM" id="SignalP"/>
    </source>
</evidence>
<evidence type="ECO:0000256" key="2">
    <source>
        <dbReference type="ARBA" id="ARBA00005722"/>
    </source>
</evidence>
<comment type="subcellular location">
    <subcellularLocation>
        <location evidence="1">Cell outer membrane</location>
    </subcellularLocation>
</comment>
<feature type="chain" id="PRO_5013295627" evidence="6">
    <location>
        <begin position="19"/>
        <end position="240"/>
    </location>
</feature>
<evidence type="ECO:0000313" key="8">
    <source>
        <dbReference type="Proteomes" id="UP000190460"/>
    </source>
</evidence>
<dbReference type="STRING" id="92487.SAMN02745130_02390"/>
<keyword evidence="8" id="KW-1185">Reference proteome</keyword>
<dbReference type="OrthoDB" id="8562138at2"/>
<keyword evidence="5" id="KW-0998">Cell outer membrane</keyword>
<organism evidence="7 8">
    <name type="scientific">Thiothrix eikelboomii</name>
    <dbReference type="NCBI Taxonomy" id="92487"/>
    <lineage>
        <taxon>Bacteria</taxon>
        <taxon>Pseudomonadati</taxon>
        <taxon>Pseudomonadota</taxon>
        <taxon>Gammaproteobacteria</taxon>
        <taxon>Thiotrichales</taxon>
        <taxon>Thiotrichaceae</taxon>
        <taxon>Thiothrix</taxon>
    </lineage>
</organism>
<evidence type="ECO:0000313" key="7">
    <source>
        <dbReference type="EMBL" id="SKA83344.1"/>
    </source>
</evidence>
<dbReference type="Pfam" id="PF06629">
    <property type="entry name" value="MipA"/>
    <property type="match status" value="1"/>
</dbReference>
<proteinExistence type="inferred from homology"/>
<gene>
    <name evidence="7" type="ORF">SAMN02745130_02390</name>
</gene>
<sequence>MKNLSVLSLILLPCLAVAEGPSKQWDLGLAVTARQSPFVGGDAQLGVKPVILDSSGFAIDGPALALIKTPRAQYYVGVGLDEWDHERGDSADLSDMHELDRAINLRVGGAWKLLSGVTLFDLAQDMTAHKGTQLKARYTFNPEPYQANFRPYAELQWLSDKVTDYYVGVQADEAKLGRPAYQADAAFAFRAGLAIEQPLSPRLTLVGDAAITAYDSQISDSPIIERSQIWSGAIGLRYNW</sequence>
<dbReference type="EMBL" id="FUYB01000011">
    <property type="protein sequence ID" value="SKA83344.1"/>
    <property type="molecule type" value="Genomic_DNA"/>
</dbReference>
<dbReference type="AlphaFoldDB" id="A0A1T4X184"/>
<dbReference type="GO" id="GO:0009279">
    <property type="term" value="C:cell outer membrane"/>
    <property type="evidence" value="ECO:0007669"/>
    <property type="project" value="UniProtKB-SubCell"/>
</dbReference>
<dbReference type="Proteomes" id="UP000190460">
    <property type="component" value="Unassembled WGS sequence"/>
</dbReference>
<feature type="signal peptide" evidence="6">
    <location>
        <begin position="1"/>
        <end position="18"/>
    </location>
</feature>
<evidence type="ECO:0000256" key="4">
    <source>
        <dbReference type="ARBA" id="ARBA00023136"/>
    </source>
</evidence>
<comment type="similarity">
    <text evidence="2">Belongs to the MipA/OmpV family.</text>
</comment>